<feature type="compositionally biased region" description="Basic residues" evidence="6">
    <location>
        <begin position="200"/>
        <end position="210"/>
    </location>
</feature>
<sequence length="288" mass="30857">MASRILLIEDSDAIRLAVRSARRGQGFEVTALADGSELEHTLAGFSPELVVLDVMLTARDTVVDRVRGLAEGADDHLVKPFAMAELVVRCRPLRRRAPGGGWMELGLAQHGSLAVVSVTDSGRGIPDHERERIFERMVRLRGEDPGSGSGLGLNIARGYAGRTAATWSACRANPAVGPVHAHPAAVADARRLSGVDGLSRARRAPWRSRRGSGPVRRPAPGAARWRTPVGSRASTSGRRRRGRSGSAGPRGSRGVRRARSGTSGRRCRGRCRRTRSRGPGARTPSAPW</sequence>
<dbReference type="SUPFAM" id="SSF55874">
    <property type="entry name" value="ATPase domain of HSP90 chaperone/DNA topoisomerase II/histidine kinase"/>
    <property type="match status" value="1"/>
</dbReference>
<dbReference type="Gene3D" id="3.40.50.2300">
    <property type="match status" value="1"/>
</dbReference>
<dbReference type="SMART" id="SM00448">
    <property type="entry name" value="REC"/>
    <property type="match status" value="1"/>
</dbReference>
<evidence type="ECO:0000313" key="8">
    <source>
        <dbReference type="EMBL" id="OYO25181.1"/>
    </source>
</evidence>
<dbReference type="EC" id="2.7.13.3" evidence="2"/>
<evidence type="ECO:0000256" key="2">
    <source>
        <dbReference type="ARBA" id="ARBA00012438"/>
    </source>
</evidence>
<evidence type="ECO:0000256" key="3">
    <source>
        <dbReference type="ARBA" id="ARBA00022553"/>
    </source>
</evidence>
<dbReference type="InterPro" id="IPR001789">
    <property type="entry name" value="Sig_transdc_resp-reg_receiver"/>
</dbReference>
<dbReference type="InterPro" id="IPR003594">
    <property type="entry name" value="HATPase_dom"/>
</dbReference>
<dbReference type="AlphaFoldDB" id="A0A255HBW2"/>
<dbReference type="PANTHER" id="PTHR43547">
    <property type="entry name" value="TWO-COMPONENT HISTIDINE KINASE"/>
    <property type="match status" value="1"/>
</dbReference>
<dbReference type="GO" id="GO:0000155">
    <property type="term" value="F:phosphorelay sensor kinase activity"/>
    <property type="evidence" value="ECO:0007669"/>
    <property type="project" value="TreeGrafter"/>
</dbReference>
<dbReference type="PROSITE" id="PS50110">
    <property type="entry name" value="RESPONSE_REGULATORY"/>
    <property type="match status" value="1"/>
</dbReference>
<reference evidence="8 9" key="1">
    <citation type="submission" date="2017-07" db="EMBL/GenBank/DDBJ databases">
        <title>Draft whole genome sequences of clinical Proprionibacteriaceae strains.</title>
        <authorList>
            <person name="Bernier A.-M."/>
            <person name="Bernard K."/>
            <person name="Domingo M.-C."/>
        </authorList>
    </citation>
    <scope>NUCLEOTIDE SEQUENCE [LARGE SCALE GENOMIC DNA]</scope>
    <source>
        <strain evidence="8 9">NML 130396</strain>
    </source>
</reference>
<evidence type="ECO:0000256" key="6">
    <source>
        <dbReference type="SAM" id="MobiDB-lite"/>
    </source>
</evidence>
<dbReference type="InterPro" id="IPR036890">
    <property type="entry name" value="HATPase_C_sf"/>
</dbReference>
<dbReference type="PANTHER" id="PTHR43547:SF2">
    <property type="entry name" value="HYBRID SIGNAL TRANSDUCTION HISTIDINE KINASE C"/>
    <property type="match status" value="1"/>
</dbReference>
<feature type="compositionally biased region" description="Basic residues" evidence="6">
    <location>
        <begin position="253"/>
        <end position="276"/>
    </location>
</feature>
<dbReference type="Proteomes" id="UP000216311">
    <property type="component" value="Unassembled WGS sequence"/>
</dbReference>
<keyword evidence="4" id="KW-0902">Two-component regulatory system</keyword>
<evidence type="ECO:0000256" key="4">
    <source>
        <dbReference type="ARBA" id="ARBA00023012"/>
    </source>
</evidence>
<proteinExistence type="predicted"/>
<dbReference type="Gene3D" id="3.30.565.10">
    <property type="entry name" value="Histidine kinase-like ATPase, C-terminal domain"/>
    <property type="match status" value="1"/>
</dbReference>
<evidence type="ECO:0000313" key="9">
    <source>
        <dbReference type="Proteomes" id="UP000216311"/>
    </source>
</evidence>
<feature type="domain" description="Response regulatory" evidence="7">
    <location>
        <begin position="1"/>
        <end position="94"/>
    </location>
</feature>
<comment type="catalytic activity">
    <reaction evidence="1">
        <text>ATP + protein L-histidine = ADP + protein N-phospho-L-histidine.</text>
        <dbReference type="EC" id="2.7.13.3"/>
    </reaction>
</comment>
<gene>
    <name evidence="8" type="ORF">CGZ93_01620</name>
</gene>
<dbReference type="SUPFAM" id="SSF52172">
    <property type="entry name" value="CheY-like"/>
    <property type="match status" value="1"/>
</dbReference>
<comment type="caution">
    <text evidence="8">The sequence shown here is derived from an EMBL/GenBank/DDBJ whole genome shotgun (WGS) entry which is preliminary data.</text>
</comment>
<evidence type="ECO:0000256" key="1">
    <source>
        <dbReference type="ARBA" id="ARBA00000085"/>
    </source>
</evidence>
<keyword evidence="9" id="KW-1185">Reference proteome</keyword>
<feature type="compositionally biased region" description="Low complexity" evidence="6">
    <location>
        <begin position="277"/>
        <end position="288"/>
    </location>
</feature>
<evidence type="ECO:0000256" key="5">
    <source>
        <dbReference type="PROSITE-ProRule" id="PRU00169"/>
    </source>
</evidence>
<dbReference type="CDD" id="cd00075">
    <property type="entry name" value="HATPase"/>
    <property type="match status" value="1"/>
</dbReference>
<dbReference type="InterPro" id="IPR011006">
    <property type="entry name" value="CheY-like_superfamily"/>
</dbReference>
<organism evidence="8 9">
    <name type="scientific">Enemella dayhoffiae</name>
    <dbReference type="NCBI Taxonomy" id="2016507"/>
    <lineage>
        <taxon>Bacteria</taxon>
        <taxon>Bacillati</taxon>
        <taxon>Actinomycetota</taxon>
        <taxon>Actinomycetes</taxon>
        <taxon>Propionibacteriales</taxon>
        <taxon>Propionibacteriaceae</taxon>
        <taxon>Enemella</taxon>
    </lineage>
</organism>
<comment type="caution">
    <text evidence="5">Lacks conserved residue(s) required for the propagation of feature annotation.</text>
</comment>
<dbReference type="EMBL" id="NMVQ01000001">
    <property type="protein sequence ID" value="OYO25181.1"/>
    <property type="molecule type" value="Genomic_DNA"/>
</dbReference>
<dbReference type="InterPro" id="IPR004358">
    <property type="entry name" value="Sig_transdc_His_kin-like_C"/>
</dbReference>
<accession>A0A255HBW2</accession>
<evidence type="ECO:0000259" key="7">
    <source>
        <dbReference type="PROSITE" id="PS50110"/>
    </source>
</evidence>
<dbReference type="Gene3D" id="6.10.250.690">
    <property type="match status" value="1"/>
</dbReference>
<protein>
    <recommendedName>
        <fullName evidence="2">histidine kinase</fullName>
        <ecNumber evidence="2">2.7.13.3</ecNumber>
    </recommendedName>
</protein>
<feature type="compositionally biased region" description="Low complexity" evidence="6">
    <location>
        <begin position="211"/>
        <end position="236"/>
    </location>
</feature>
<dbReference type="PRINTS" id="PR00344">
    <property type="entry name" value="BCTRLSENSOR"/>
</dbReference>
<dbReference type="Pfam" id="PF02518">
    <property type="entry name" value="HATPase_c"/>
    <property type="match status" value="1"/>
</dbReference>
<feature type="region of interest" description="Disordered" evidence="6">
    <location>
        <begin position="196"/>
        <end position="288"/>
    </location>
</feature>
<keyword evidence="3" id="KW-0597">Phosphoprotein</keyword>
<dbReference type="OrthoDB" id="5242752at2"/>
<name>A0A255HBW2_9ACTN</name>